<feature type="compositionally biased region" description="Basic and acidic residues" evidence="1">
    <location>
        <begin position="43"/>
        <end position="57"/>
    </location>
</feature>
<evidence type="ECO:0000256" key="1">
    <source>
        <dbReference type="SAM" id="MobiDB-lite"/>
    </source>
</evidence>
<protein>
    <submittedName>
        <fullName evidence="2">Uncharacterized protein</fullName>
    </submittedName>
</protein>
<name>A0A2A9MIY0_BESBE</name>
<dbReference type="GeneID" id="40308593"/>
<dbReference type="AlphaFoldDB" id="A0A2A9MIY0"/>
<comment type="caution">
    <text evidence="2">The sequence shown here is derived from an EMBL/GenBank/DDBJ whole genome shotgun (WGS) entry which is preliminary data.</text>
</comment>
<proteinExistence type="predicted"/>
<dbReference type="RefSeq" id="XP_029221163.1">
    <property type="nucleotide sequence ID" value="XM_029362198.1"/>
</dbReference>
<accession>A0A2A9MIY0</accession>
<feature type="compositionally biased region" description="Basic and acidic residues" evidence="1">
    <location>
        <begin position="1"/>
        <end position="18"/>
    </location>
</feature>
<reference evidence="2 3" key="1">
    <citation type="submission" date="2017-09" db="EMBL/GenBank/DDBJ databases">
        <title>Genome sequencing of Besnoitia besnoiti strain Bb-Ger1.</title>
        <authorList>
            <person name="Schares G."/>
            <person name="Venepally P."/>
            <person name="Lorenzi H.A."/>
        </authorList>
    </citation>
    <scope>NUCLEOTIDE SEQUENCE [LARGE SCALE GENOMIC DNA]</scope>
    <source>
        <strain evidence="2 3">Bb-Ger1</strain>
    </source>
</reference>
<dbReference type="EMBL" id="NWUJ01000002">
    <property type="protein sequence ID" value="PFH37154.1"/>
    <property type="molecule type" value="Genomic_DNA"/>
</dbReference>
<feature type="region of interest" description="Disordered" evidence="1">
    <location>
        <begin position="1"/>
        <end position="98"/>
    </location>
</feature>
<dbReference type="VEuPathDB" id="ToxoDB:BESB_036120"/>
<sequence length="98" mass="10561">MEQNDREELPEKAKHDVKTWAGPGEGGGEAHPRDSGDAGAVEAMEKSRVRLNMDQKKRQQRKIPQRETKTRECSTGEVAGGGGIAASCRSRGERTAGG</sequence>
<evidence type="ECO:0000313" key="2">
    <source>
        <dbReference type="EMBL" id="PFH37154.1"/>
    </source>
</evidence>
<dbReference type="KEGG" id="bbes:BESB_036120"/>
<evidence type="ECO:0000313" key="3">
    <source>
        <dbReference type="Proteomes" id="UP000224006"/>
    </source>
</evidence>
<feature type="compositionally biased region" description="Basic and acidic residues" evidence="1">
    <location>
        <begin position="64"/>
        <end position="74"/>
    </location>
</feature>
<dbReference type="Proteomes" id="UP000224006">
    <property type="component" value="Chromosome II"/>
</dbReference>
<gene>
    <name evidence="2" type="ORF">BESB_036120</name>
</gene>
<organism evidence="2 3">
    <name type="scientific">Besnoitia besnoiti</name>
    <name type="common">Apicomplexan protozoan</name>
    <dbReference type="NCBI Taxonomy" id="94643"/>
    <lineage>
        <taxon>Eukaryota</taxon>
        <taxon>Sar</taxon>
        <taxon>Alveolata</taxon>
        <taxon>Apicomplexa</taxon>
        <taxon>Conoidasida</taxon>
        <taxon>Coccidia</taxon>
        <taxon>Eucoccidiorida</taxon>
        <taxon>Eimeriorina</taxon>
        <taxon>Sarcocystidae</taxon>
        <taxon>Besnoitia</taxon>
    </lineage>
</organism>
<keyword evidence="3" id="KW-1185">Reference proteome</keyword>